<dbReference type="EMBL" id="JANHOG010000096">
    <property type="protein sequence ID" value="KAJ3558317.1"/>
    <property type="molecule type" value="Genomic_DNA"/>
</dbReference>
<proteinExistence type="predicted"/>
<evidence type="ECO:0000313" key="2">
    <source>
        <dbReference type="Proteomes" id="UP001148662"/>
    </source>
</evidence>
<evidence type="ECO:0000313" key="1">
    <source>
        <dbReference type="EMBL" id="KAJ3558317.1"/>
    </source>
</evidence>
<protein>
    <submittedName>
        <fullName evidence="1">Uncharacterized protein</fullName>
    </submittedName>
</protein>
<name>A0ACC1TCM0_9APHY</name>
<keyword evidence="2" id="KW-1185">Reference proteome</keyword>
<organism evidence="1 2">
    <name type="scientific">Phlebia brevispora</name>
    <dbReference type="NCBI Taxonomy" id="194682"/>
    <lineage>
        <taxon>Eukaryota</taxon>
        <taxon>Fungi</taxon>
        <taxon>Dikarya</taxon>
        <taxon>Basidiomycota</taxon>
        <taxon>Agaricomycotina</taxon>
        <taxon>Agaricomycetes</taxon>
        <taxon>Polyporales</taxon>
        <taxon>Meruliaceae</taxon>
        <taxon>Phlebia</taxon>
    </lineage>
</organism>
<comment type="caution">
    <text evidence="1">The sequence shown here is derived from an EMBL/GenBank/DDBJ whole genome shotgun (WGS) entry which is preliminary data.</text>
</comment>
<sequence length="596" mass="65517">MLGFYTSRPSQRTCDFEMLSGGTRARVPAISTTTGTEISLQHASCLPQIHMGAPRLSVTTRSRPSFGVVPKMSSLSWRFASVLFPLVALASGAVRHAPLFRRPSVPVVTAPNTILTDVKGAALPPLNTTYIFDQLIDHNNPSLGTFQQRYWTTWEFYESGGPIVLFTPGEANAEPYTGYLTNLTINGQIAQQEHAATIVLEHRFFGLSNPHPDLSVQSLQVLNIQQAIDDLEYFAQNVQLPMPGGDKVSINTTPWILVGGSYSGALTGWTMVNKPGLFKAAYASSAVVEAITDYWGYFEPIRQYMATNCSADVEAVIAHIDSVFTGSNQTQINQLKAMFGWQNLTHLDDAAGALRNNLWDWQSLSPDSGGGVFFEFCDALEVKDGVNAPASGWGLDHALPAWATFWTETYYALICGDDDAVDCLGSYDKDSSYYTDTSLDNANRSWLWFVCNQVGFFQEGAPVGHPTLVTRLVQPPYDERQCAWMFPGIDPVPRTDQTNALYQGWNGHSTNLFFANGHRDPWREATVSADGHNEASTSTQPIAISDGFHCSDLITDNGAVDSTVLAVQQQGLAAISKWMKGSVPSRREAVRFEREY</sequence>
<gene>
    <name evidence="1" type="ORF">NM688_g1004</name>
</gene>
<dbReference type="Proteomes" id="UP001148662">
    <property type="component" value="Unassembled WGS sequence"/>
</dbReference>
<accession>A0ACC1TCM0</accession>
<reference evidence="1" key="1">
    <citation type="submission" date="2022-07" db="EMBL/GenBank/DDBJ databases">
        <title>Genome Sequence of Phlebia brevispora.</title>
        <authorList>
            <person name="Buettner E."/>
        </authorList>
    </citation>
    <scope>NUCLEOTIDE SEQUENCE</scope>
    <source>
        <strain evidence="1">MPL23</strain>
    </source>
</reference>